<feature type="compositionally biased region" description="Basic residues" evidence="1">
    <location>
        <begin position="425"/>
        <end position="452"/>
    </location>
</feature>
<feature type="compositionally biased region" description="Basic residues" evidence="1">
    <location>
        <begin position="492"/>
        <end position="507"/>
    </location>
</feature>
<feature type="compositionally biased region" description="Low complexity" evidence="1">
    <location>
        <begin position="413"/>
        <end position="424"/>
    </location>
</feature>
<evidence type="ECO:0000313" key="2">
    <source>
        <dbReference type="EMBL" id="ABG06657.1"/>
    </source>
</evidence>
<evidence type="ECO:0000256" key="1">
    <source>
        <dbReference type="SAM" id="MobiDB-lite"/>
    </source>
</evidence>
<feature type="compositionally biased region" description="Basic residues" evidence="1">
    <location>
        <begin position="241"/>
        <end position="250"/>
    </location>
</feature>
<feature type="region of interest" description="Disordered" evidence="1">
    <location>
        <begin position="310"/>
        <end position="343"/>
    </location>
</feature>
<feature type="compositionally biased region" description="Basic residues" evidence="1">
    <location>
        <begin position="74"/>
        <end position="83"/>
    </location>
</feature>
<feature type="region of interest" description="Disordered" evidence="1">
    <location>
        <begin position="1"/>
        <end position="93"/>
    </location>
</feature>
<accession>A0A5Q5BEX8</accession>
<feature type="compositionally biased region" description="Basic residues" evidence="1">
    <location>
        <begin position="141"/>
        <end position="163"/>
    </location>
</feature>
<feature type="region of interest" description="Disordered" evidence="1">
    <location>
        <begin position="132"/>
        <end position="212"/>
    </location>
</feature>
<feature type="region of interest" description="Disordered" evidence="1">
    <location>
        <begin position="233"/>
        <end position="267"/>
    </location>
</feature>
<feature type="compositionally biased region" description="Basic and acidic residues" evidence="1">
    <location>
        <begin position="62"/>
        <end position="73"/>
    </location>
</feature>
<feature type="region of interest" description="Disordered" evidence="1">
    <location>
        <begin position="480"/>
        <end position="507"/>
    </location>
</feature>
<dbReference type="EMBL" id="CP000384">
    <property type="protein sequence ID" value="ABG06657.1"/>
    <property type="molecule type" value="Genomic_DNA"/>
</dbReference>
<gene>
    <name evidence="2" type="ordered locus">Mmcs_0536</name>
</gene>
<reference evidence="2" key="1">
    <citation type="submission" date="2006-06" db="EMBL/GenBank/DDBJ databases">
        <title>Complete sequence of chromosome of Mycobacterium sp. MCS.</title>
        <authorList>
            <consortium name="US DOE Joint Genome Institute"/>
            <person name="Copeland A."/>
            <person name="Lucas S."/>
            <person name="Lapidus A."/>
            <person name="Barry K."/>
            <person name="Detter J.C."/>
            <person name="Glavina del Rio T."/>
            <person name="Hammon N."/>
            <person name="Israni S."/>
            <person name="Dalin E."/>
            <person name="Tice H."/>
            <person name="Pitluck S."/>
            <person name="Martinez M."/>
            <person name="Schmutz J."/>
            <person name="Larimer F."/>
            <person name="Land M."/>
            <person name="Hauser L."/>
            <person name="Kyrpides N."/>
            <person name="Kim E."/>
            <person name="Miller C.D."/>
            <person name="Hughes J.E."/>
            <person name="Anderson A.J."/>
            <person name="Sims R.C."/>
            <person name="Richardson P."/>
        </authorList>
    </citation>
    <scope>NUCLEOTIDE SEQUENCE [LARGE SCALE GENOMIC DNA]</scope>
    <source>
        <strain evidence="2">MCS</strain>
    </source>
</reference>
<sequence>MDRSPVGRRGGRDRRGVRRRVRGRRRRVGGRIAHPAPRGTARSDRADRHGLPDTAAGRGRHRVELDHRPDGGRSRARRDRTSRKPASDPRRALASAGFRCDRLVRRPARGAVRRAACRADVAVVDLRGEFRQPASVDPGDRRRRRVGRRGRGTRGRRRGRRRVPGLPGGSPIPADARGVGVPGRRDRIHRHGRAASAVARDRAVRRGRAARRRDAAVPPSCCTVRPDGVGGASPHFGAVGHRTRRHGRCPRRVEPGHGASGAAAHRRGRLDQRGRVDLLVVVRFHQPLRRPGRHVRALPPLGAFGIVGAGRRRHHRPGPCGAGRDRRPDVVPHLTAGELPPGPHRIRVARRRADRAHECGCRPRRQEHRLGGDRLGVAGRERLSASHHRRGPVADRWPSAARALTGERARRVTAARTVGGPATTGRRRRRRRHRAAGCRRAGGRAQRRRHRPSGGWSDDRCMTRPAPCCRRTCRRAACSGHEPWRSSPRYSPRSRRSSGRGLRSSRR</sequence>
<organism evidence="2">
    <name type="scientific">Mycobacterium sp. (strain MCS)</name>
    <dbReference type="NCBI Taxonomy" id="164756"/>
    <lineage>
        <taxon>Bacteria</taxon>
        <taxon>Bacillati</taxon>
        <taxon>Actinomycetota</taxon>
        <taxon>Actinomycetes</taxon>
        <taxon>Mycobacteriales</taxon>
        <taxon>Mycobacteriaceae</taxon>
        <taxon>Mycobacterium</taxon>
    </lineage>
</organism>
<dbReference type="AlphaFoldDB" id="A0A5Q5BEX8"/>
<dbReference type="KEGG" id="mmc:Mmcs_0536"/>
<protein>
    <submittedName>
        <fullName evidence="2">LigA</fullName>
    </submittedName>
</protein>
<proteinExistence type="predicted"/>
<feature type="compositionally biased region" description="Basic residues" evidence="1">
    <location>
        <begin position="9"/>
        <end position="29"/>
    </location>
</feature>
<feature type="region of interest" description="Disordered" evidence="1">
    <location>
        <begin position="413"/>
        <end position="461"/>
    </location>
</feature>
<name>A0A5Q5BEX8_MYCSS</name>
<feature type="compositionally biased region" description="Basic and acidic residues" evidence="1">
    <location>
        <begin position="41"/>
        <end position="51"/>
    </location>
</feature>